<dbReference type="PANTHER" id="PTHR34386">
    <property type="entry name" value="GLUTAREDOXIN"/>
    <property type="match status" value="1"/>
</dbReference>
<dbReference type="CDD" id="cd02976">
    <property type="entry name" value="NrdH"/>
    <property type="match status" value="1"/>
</dbReference>
<dbReference type="AlphaFoldDB" id="A0A495AC76"/>
<dbReference type="Proteomes" id="UP000249516">
    <property type="component" value="Unassembled WGS sequence"/>
</dbReference>
<evidence type="ECO:0000313" key="2">
    <source>
        <dbReference type="EMBL" id="RKQ36235.1"/>
    </source>
</evidence>
<dbReference type="EMBL" id="PNJG02000001">
    <property type="protein sequence ID" value="RKQ36235.1"/>
    <property type="molecule type" value="Genomic_DNA"/>
</dbReference>
<name>A0A495AC76_9MICC</name>
<dbReference type="GO" id="GO:0009055">
    <property type="term" value="F:electron transfer activity"/>
    <property type="evidence" value="ECO:0007669"/>
    <property type="project" value="TreeGrafter"/>
</dbReference>
<dbReference type="GO" id="GO:0045454">
    <property type="term" value="P:cell redox homeostasis"/>
    <property type="evidence" value="ECO:0007669"/>
    <property type="project" value="TreeGrafter"/>
</dbReference>
<evidence type="ECO:0000313" key="3">
    <source>
        <dbReference type="Proteomes" id="UP000249516"/>
    </source>
</evidence>
<dbReference type="OrthoDB" id="4948994at2"/>
<keyword evidence="3" id="KW-1185">Reference proteome</keyword>
<dbReference type="SUPFAM" id="SSF52833">
    <property type="entry name" value="Thioredoxin-like"/>
    <property type="match status" value="1"/>
</dbReference>
<dbReference type="Pfam" id="PF00462">
    <property type="entry name" value="Glutaredoxin"/>
    <property type="match status" value="1"/>
</dbReference>
<dbReference type="InterPro" id="IPR051548">
    <property type="entry name" value="Grx-like_ET"/>
</dbReference>
<dbReference type="RefSeq" id="WP_121029618.1">
    <property type="nucleotide sequence ID" value="NZ_PNJG02000001.1"/>
</dbReference>
<evidence type="ECO:0000259" key="1">
    <source>
        <dbReference type="Pfam" id="PF00462"/>
    </source>
</evidence>
<sequence length="84" mass="9519">MTNRAVTVYTKPACPSCDMTKRRLRKNGVEFTEVDVTEDPTALDFITRELHYQAAPVVYVSDGDTAEHWSGYRPDLITTHITSK</sequence>
<accession>A0A495AC76</accession>
<dbReference type="Gene3D" id="3.40.30.10">
    <property type="entry name" value="Glutaredoxin"/>
    <property type="match status" value="1"/>
</dbReference>
<comment type="caution">
    <text evidence="2">The sequence shown here is derived from an EMBL/GenBank/DDBJ whole genome shotgun (WGS) entry which is preliminary data.</text>
</comment>
<proteinExistence type="predicted"/>
<protein>
    <submittedName>
        <fullName evidence="2">Glutaredoxin family protein</fullName>
    </submittedName>
</protein>
<dbReference type="InterPro" id="IPR036249">
    <property type="entry name" value="Thioredoxin-like_sf"/>
</dbReference>
<dbReference type="InterPro" id="IPR002109">
    <property type="entry name" value="Glutaredoxin"/>
</dbReference>
<gene>
    <name evidence="2" type="ORF">C1C97_000670</name>
</gene>
<organism evidence="2 3">
    <name type="scientific">Kocuria tytonis</name>
    <dbReference type="NCBI Taxonomy" id="2054280"/>
    <lineage>
        <taxon>Bacteria</taxon>
        <taxon>Bacillati</taxon>
        <taxon>Actinomycetota</taxon>
        <taxon>Actinomycetes</taxon>
        <taxon>Micrococcales</taxon>
        <taxon>Micrococcaceae</taxon>
        <taxon>Kocuria</taxon>
    </lineage>
</organism>
<reference evidence="2 3" key="1">
    <citation type="submission" date="2018-10" db="EMBL/GenBank/DDBJ databases">
        <title>Kocuria tytouropygialis sp. nov., isolated from the uropygial gland of an American barn owl (Tyto furcata).</title>
        <authorList>
            <person name="Braun M.S."/>
            <person name="Wang E."/>
            <person name="Zimmermann S."/>
            <person name="Wagner H."/>
            <person name="Wink M."/>
        </authorList>
    </citation>
    <scope>NUCLEOTIDE SEQUENCE [LARGE SCALE GENOMIC DNA]</scope>
    <source>
        <strain evidence="2 3">442</strain>
    </source>
</reference>
<dbReference type="PROSITE" id="PS51354">
    <property type="entry name" value="GLUTAREDOXIN_2"/>
    <property type="match status" value="1"/>
</dbReference>
<feature type="domain" description="Glutaredoxin" evidence="1">
    <location>
        <begin position="6"/>
        <end position="61"/>
    </location>
</feature>
<dbReference type="PANTHER" id="PTHR34386:SF1">
    <property type="entry name" value="GLUTAREDOXIN-LIKE PROTEIN NRDH"/>
    <property type="match status" value="1"/>
</dbReference>